<dbReference type="Gene3D" id="3.30.9.10">
    <property type="entry name" value="D-Amino Acid Oxidase, subunit A, domain 2"/>
    <property type="match status" value="1"/>
</dbReference>
<evidence type="ECO:0000259" key="5">
    <source>
        <dbReference type="Pfam" id="PF01266"/>
    </source>
</evidence>
<dbReference type="InterPro" id="IPR036188">
    <property type="entry name" value="FAD/NAD-bd_sf"/>
</dbReference>
<feature type="domain" description="FAD dependent oxidoreductase" evidence="5">
    <location>
        <begin position="6"/>
        <end position="366"/>
    </location>
</feature>
<dbReference type="PANTHER" id="PTHR10961">
    <property type="entry name" value="PEROXISOMAL SARCOSINE OXIDASE"/>
    <property type="match status" value="1"/>
</dbReference>
<evidence type="ECO:0000256" key="2">
    <source>
        <dbReference type="ARBA" id="ARBA00022630"/>
    </source>
</evidence>
<comment type="cofactor">
    <cofactor evidence="1">
        <name>FAD</name>
        <dbReference type="ChEBI" id="CHEBI:57692"/>
    </cofactor>
</comment>
<dbReference type="EMBL" id="FWFQ01000010">
    <property type="protein sequence ID" value="SLN36783.1"/>
    <property type="molecule type" value="Genomic_DNA"/>
</dbReference>
<keyword evidence="7" id="KW-1185">Reference proteome</keyword>
<keyword evidence="2" id="KW-0285">Flavoprotein</keyword>
<dbReference type="RefSeq" id="WP_085868341.1">
    <property type="nucleotide sequence ID" value="NZ_FWFQ01000010.1"/>
</dbReference>
<accession>A0A1Y5SBF1</accession>
<dbReference type="OrthoDB" id="9806257at2"/>
<dbReference type="PANTHER" id="PTHR10961:SF10">
    <property type="entry name" value="FAD DEPENDENT OXIDOREDUCTASE DOMAIN-CONTAINING PROTEIN"/>
    <property type="match status" value="1"/>
</dbReference>
<dbReference type="Gene3D" id="3.50.50.60">
    <property type="entry name" value="FAD/NAD(P)-binding domain"/>
    <property type="match status" value="1"/>
</dbReference>
<evidence type="ECO:0000313" key="6">
    <source>
        <dbReference type="EMBL" id="SLN36783.1"/>
    </source>
</evidence>
<dbReference type="GO" id="GO:0050660">
    <property type="term" value="F:flavin adenine dinucleotide binding"/>
    <property type="evidence" value="ECO:0007669"/>
    <property type="project" value="InterPro"/>
</dbReference>
<dbReference type="AlphaFoldDB" id="A0A1Y5SBF1"/>
<evidence type="ECO:0000256" key="4">
    <source>
        <dbReference type="ARBA" id="ARBA00023002"/>
    </source>
</evidence>
<dbReference type="GO" id="GO:0008115">
    <property type="term" value="F:sarcosine oxidase activity"/>
    <property type="evidence" value="ECO:0007669"/>
    <property type="project" value="UniProtKB-EC"/>
</dbReference>
<evidence type="ECO:0000313" key="7">
    <source>
        <dbReference type="Proteomes" id="UP000193409"/>
    </source>
</evidence>
<reference evidence="6 7" key="1">
    <citation type="submission" date="2017-03" db="EMBL/GenBank/DDBJ databases">
        <authorList>
            <person name="Afonso C.L."/>
            <person name="Miller P.J."/>
            <person name="Scott M.A."/>
            <person name="Spackman E."/>
            <person name="Goraichik I."/>
            <person name="Dimitrov K.M."/>
            <person name="Suarez D.L."/>
            <person name="Swayne D.E."/>
        </authorList>
    </citation>
    <scope>NUCLEOTIDE SEQUENCE [LARGE SCALE GENOMIC DNA]</scope>
    <source>
        <strain evidence="6 7">CECT 7680</strain>
    </source>
</reference>
<keyword evidence="4 6" id="KW-0560">Oxidoreductase</keyword>
<dbReference type="InterPro" id="IPR006076">
    <property type="entry name" value="FAD-dep_OxRdtase"/>
</dbReference>
<proteinExistence type="predicted"/>
<protein>
    <submittedName>
        <fullName evidence="6">Monomeric sarcosine oxidase</fullName>
        <ecNumber evidence="6">1.5.3.1</ecNumber>
    </submittedName>
</protein>
<keyword evidence="3" id="KW-0274">FAD</keyword>
<dbReference type="Pfam" id="PF01266">
    <property type="entry name" value="DAO"/>
    <property type="match status" value="1"/>
</dbReference>
<evidence type="ECO:0000256" key="1">
    <source>
        <dbReference type="ARBA" id="ARBA00001974"/>
    </source>
</evidence>
<dbReference type="SUPFAM" id="SSF51905">
    <property type="entry name" value="FAD/NAD(P)-binding domain"/>
    <property type="match status" value="1"/>
</dbReference>
<sequence>MEQAEFAVIGRGLIGAAAARHLARAGRSVVLIGPEEPARKGDHGGPFGSHYDEGRITRALDPDPFWSAASRASIARYAEIEAQSGIPFFTEAGALVAGPEDGDFLARVRAVAEAGGLPHDVYGPEALAARFPAFRFLPGTAGCHEPLRAGHISPRRLVAAQVESARRAGARLMPHAALAIEETAQAVRVETAGGAVSCVRLLVAAGGYSASLLPGIAPVRVFARTVALFEVSEAQAAALADMPALVLLEPSGRDPYLLPPIRYPDGRLYLKLGGDPADRPLRSAQEIGAWFRSGGDPQVGAYLRGWIERFMPGLEILSQRLDACMTSFSADGQPILRRLSDRVAVATAGCGKGAKCSDELGRLGAALVSGERAQNA</sequence>
<dbReference type="EC" id="1.5.3.1" evidence="6"/>
<evidence type="ECO:0000256" key="3">
    <source>
        <dbReference type="ARBA" id="ARBA00022827"/>
    </source>
</evidence>
<dbReference type="SUPFAM" id="SSF54373">
    <property type="entry name" value="FAD-linked reductases, C-terminal domain"/>
    <property type="match status" value="1"/>
</dbReference>
<gene>
    <name evidence="6" type="primary">soxA</name>
    <name evidence="6" type="ORF">PSA7680_01780</name>
</gene>
<organism evidence="6 7">
    <name type="scientific">Pseudoruegeria aquimaris</name>
    <dbReference type="NCBI Taxonomy" id="393663"/>
    <lineage>
        <taxon>Bacteria</taxon>
        <taxon>Pseudomonadati</taxon>
        <taxon>Pseudomonadota</taxon>
        <taxon>Alphaproteobacteria</taxon>
        <taxon>Rhodobacterales</taxon>
        <taxon>Roseobacteraceae</taxon>
        <taxon>Pseudoruegeria</taxon>
    </lineage>
</organism>
<dbReference type="InterPro" id="IPR045170">
    <property type="entry name" value="MTOX"/>
</dbReference>
<name>A0A1Y5SBF1_9RHOB</name>
<dbReference type="Proteomes" id="UP000193409">
    <property type="component" value="Unassembled WGS sequence"/>
</dbReference>